<organism evidence="2 3">
    <name type="scientific">Capnocytophaga gingivalis</name>
    <dbReference type="NCBI Taxonomy" id="1017"/>
    <lineage>
        <taxon>Bacteria</taxon>
        <taxon>Pseudomonadati</taxon>
        <taxon>Bacteroidota</taxon>
        <taxon>Flavobacteriia</taxon>
        <taxon>Flavobacteriales</taxon>
        <taxon>Flavobacteriaceae</taxon>
        <taxon>Capnocytophaga</taxon>
    </lineage>
</organism>
<dbReference type="Pfam" id="PF10020">
    <property type="entry name" value="DUF2262"/>
    <property type="match status" value="1"/>
</dbReference>
<evidence type="ECO:0000259" key="1">
    <source>
        <dbReference type="Pfam" id="PF10020"/>
    </source>
</evidence>
<dbReference type="Proteomes" id="UP000217250">
    <property type="component" value="Chromosome"/>
</dbReference>
<evidence type="ECO:0000313" key="2">
    <source>
        <dbReference type="EMBL" id="ATA86990.1"/>
    </source>
</evidence>
<dbReference type="OrthoDB" id="1151029at2"/>
<dbReference type="AlphaFoldDB" id="A0A250FPF6"/>
<dbReference type="KEGG" id="cgh:CGC50_07380"/>
<sequence length="147" mass="17229">MKQYKITDFTQHTDDPTSYDGMVVINGEELRVDIILEDEGETEKIEQQMNYFFSEIDTLSKKAKECIAEKYLDLYNSNWRFGDDDEDDPDKPELTKEEFMESLSLQSLLFYSEDIEVFFDDNDMFLGHSLIASEFDGENFNDAQMFG</sequence>
<gene>
    <name evidence="2" type="ORF">CGC50_07380</name>
</gene>
<proteinExistence type="predicted"/>
<dbReference type="EMBL" id="CP022386">
    <property type="protein sequence ID" value="ATA86990.1"/>
    <property type="molecule type" value="Genomic_DNA"/>
</dbReference>
<dbReference type="RefSeq" id="WP_095910267.1">
    <property type="nucleotide sequence ID" value="NZ_CP022386.1"/>
</dbReference>
<dbReference type="GeneID" id="84808376"/>
<evidence type="ECO:0000313" key="3">
    <source>
        <dbReference type="Proteomes" id="UP000217250"/>
    </source>
</evidence>
<protein>
    <recommendedName>
        <fullName evidence="1">DUF2262 domain-containing protein</fullName>
    </recommendedName>
</protein>
<reference evidence="3" key="1">
    <citation type="submission" date="2017-06" db="EMBL/GenBank/DDBJ databases">
        <title>Capnocytophaga spp. assemblies.</title>
        <authorList>
            <person name="Gulvik C.A."/>
        </authorList>
    </citation>
    <scope>NUCLEOTIDE SEQUENCE [LARGE SCALE GENOMIC DNA]</scope>
    <source>
        <strain evidence="3">H1496</strain>
    </source>
</reference>
<name>A0A250FPF6_9FLAO</name>
<feature type="domain" description="DUF2262" evidence="1">
    <location>
        <begin position="17"/>
        <end position="144"/>
    </location>
</feature>
<accession>A0A250FPF6</accession>
<dbReference type="InterPro" id="IPR019260">
    <property type="entry name" value="DUF2262"/>
</dbReference>